<sequence>MLVMVRDWWRETFSANFRSERTVDTPVPWTETLLGARERTELSTPEVTTRLDSDSEKLKRLLSHIGRAAHGFTDACRFVSNFVVITTVVTS</sequence>
<dbReference type="EMBL" id="VFOW01000001">
    <property type="protein sequence ID" value="TQL75672.1"/>
    <property type="molecule type" value="Genomic_DNA"/>
</dbReference>
<keyword evidence="2" id="KW-1185">Reference proteome</keyword>
<proteinExistence type="predicted"/>
<dbReference type="InParanoid" id="A0A543ASV3"/>
<gene>
    <name evidence="1" type="ORF">FB566_1183</name>
</gene>
<organism evidence="1 2">
    <name type="scientific">Stackebrandtia endophytica</name>
    <dbReference type="NCBI Taxonomy" id="1496996"/>
    <lineage>
        <taxon>Bacteria</taxon>
        <taxon>Bacillati</taxon>
        <taxon>Actinomycetota</taxon>
        <taxon>Actinomycetes</taxon>
        <taxon>Glycomycetales</taxon>
        <taxon>Glycomycetaceae</taxon>
        <taxon>Stackebrandtia</taxon>
    </lineage>
</organism>
<accession>A0A543ASV3</accession>
<evidence type="ECO:0000313" key="2">
    <source>
        <dbReference type="Proteomes" id="UP000317043"/>
    </source>
</evidence>
<dbReference type="AlphaFoldDB" id="A0A543ASV3"/>
<protein>
    <submittedName>
        <fullName evidence="1">Uncharacterized protein</fullName>
    </submittedName>
</protein>
<evidence type="ECO:0000313" key="1">
    <source>
        <dbReference type="EMBL" id="TQL75672.1"/>
    </source>
</evidence>
<name>A0A543ASV3_9ACTN</name>
<reference evidence="1 2" key="1">
    <citation type="submission" date="2019-06" db="EMBL/GenBank/DDBJ databases">
        <title>Sequencing the genomes of 1000 actinobacteria strains.</title>
        <authorList>
            <person name="Klenk H.-P."/>
        </authorList>
    </citation>
    <scope>NUCLEOTIDE SEQUENCE [LARGE SCALE GENOMIC DNA]</scope>
    <source>
        <strain evidence="1 2">DSM 45928</strain>
    </source>
</reference>
<dbReference type="Proteomes" id="UP000317043">
    <property type="component" value="Unassembled WGS sequence"/>
</dbReference>
<comment type="caution">
    <text evidence="1">The sequence shown here is derived from an EMBL/GenBank/DDBJ whole genome shotgun (WGS) entry which is preliminary data.</text>
</comment>